<evidence type="ECO:0000313" key="4">
    <source>
        <dbReference type="EMBL" id="PQQ09934.1"/>
    </source>
</evidence>
<dbReference type="Proteomes" id="UP000250321">
    <property type="component" value="Unassembled WGS sequence"/>
</dbReference>
<organism evidence="4 5">
    <name type="scientific">Prunus yedoensis var. nudiflora</name>
    <dbReference type="NCBI Taxonomy" id="2094558"/>
    <lineage>
        <taxon>Eukaryota</taxon>
        <taxon>Viridiplantae</taxon>
        <taxon>Streptophyta</taxon>
        <taxon>Embryophyta</taxon>
        <taxon>Tracheophyta</taxon>
        <taxon>Spermatophyta</taxon>
        <taxon>Magnoliopsida</taxon>
        <taxon>eudicotyledons</taxon>
        <taxon>Gunneridae</taxon>
        <taxon>Pentapetalae</taxon>
        <taxon>rosids</taxon>
        <taxon>fabids</taxon>
        <taxon>Rosales</taxon>
        <taxon>Rosaceae</taxon>
        <taxon>Amygdaloideae</taxon>
        <taxon>Amygdaleae</taxon>
        <taxon>Prunus</taxon>
    </lineage>
</organism>
<keyword evidence="5" id="KW-1185">Reference proteome</keyword>
<proteinExistence type="predicted"/>
<dbReference type="PROSITE" id="PS50004">
    <property type="entry name" value="C2"/>
    <property type="match status" value="1"/>
</dbReference>
<evidence type="ECO:0000256" key="1">
    <source>
        <dbReference type="ARBA" id="ARBA00022723"/>
    </source>
</evidence>
<dbReference type="SMART" id="SM00239">
    <property type="entry name" value="C2"/>
    <property type="match status" value="1"/>
</dbReference>
<dbReference type="PANTHER" id="PTHR46502:SF22">
    <property type="entry name" value="C2 DOMAIN-CONTAINING PROTEIN"/>
    <property type="match status" value="1"/>
</dbReference>
<dbReference type="InterPro" id="IPR035892">
    <property type="entry name" value="C2_domain_sf"/>
</dbReference>
<evidence type="ECO:0000256" key="2">
    <source>
        <dbReference type="ARBA" id="ARBA00022837"/>
    </source>
</evidence>
<gene>
    <name evidence="4" type="ORF">Pyn_15737</name>
</gene>
<accession>A0A314YXH3</accession>
<keyword evidence="1" id="KW-0479">Metal-binding</keyword>
<comment type="caution">
    <text evidence="4">The sequence shown here is derived from an EMBL/GenBank/DDBJ whole genome shotgun (WGS) entry which is preliminary data.</text>
</comment>
<protein>
    <submittedName>
        <fullName evidence="4">Elicitor-responsive protein 1-like</fullName>
    </submittedName>
</protein>
<feature type="domain" description="C2" evidence="3">
    <location>
        <begin position="1"/>
        <end position="109"/>
    </location>
</feature>
<evidence type="ECO:0000259" key="3">
    <source>
        <dbReference type="PROSITE" id="PS50004"/>
    </source>
</evidence>
<dbReference type="AlphaFoldDB" id="A0A314YXH3"/>
<sequence>MVGGTLEVTLVEARSLKNMDFIVKMNPYVVIQYGNQKHTSTTAKGQGTKPVWNEKFRFDAEYHDGEDHKYMLLFRIMDTRKLLNHDVFVGESKMYVKDVIASGTEKGKAELGVAKYRVVLQDKTYAGEISVALAFSLNS</sequence>
<dbReference type="OrthoDB" id="419768at2759"/>
<keyword evidence="2" id="KW-0106">Calcium</keyword>
<name>A0A314YXH3_PRUYE</name>
<dbReference type="InterPro" id="IPR000008">
    <property type="entry name" value="C2_dom"/>
</dbReference>
<dbReference type="SUPFAM" id="SSF49562">
    <property type="entry name" value="C2 domain (Calcium/lipid-binding domain, CaLB)"/>
    <property type="match status" value="1"/>
</dbReference>
<reference evidence="4 5" key="1">
    <citation type="submission" date="2018-02" db="EMBL/GenBank/DDBJ databases">
        <title>Draft genome of wild Prunus yedoensis var. nudiflora.</title>
        <authorList>
            <person name="Baek S."/>
            <person name="Kim J.-H."/>
            <person name="Choi K."/>
            <person name="Kim G.-B."/>
            <person name="Cho A."/>
            <person name="Jang H."/>
            <person name="Shin C.-H."/>
            <person name="Yu H.-J."/>
            <person name="Mun J.-H."/>
        </authorList>
    </citation>
    <scope>NUCLEOTIDE SEQUENCE [LARGE SCALE GENOMIC DNA]</scope>
    <source>
        <strain evidence="5">cv. Jeju island</strain>
        <tissue evidence="4">Leaf</tissue>
    </source>
</reference>
<dbReference type="Gene3D" id="2.60.40.150">
    <property type="entry name" value="C2 domain"/>
    <property type="match status" value="1"/>
</dbReference>
<dbReference type="Pfam" id="PF00168">
    <property type="entry name" value="C2"/>
    <property type="match status" value="1"/>
</dbReference>
<evidence type="ECO:0000313" key="5">
    <source>
        <dbReference type="Proteomes" id="UP000250321"/>
    </source>
</evidence>
<dbReference type="GO" id="GO:0046872">
    <property type="term" value="F:metal ion binding"/>
    <property type="evidence" value="ECO:0007669"/>
    <property type="project" value="UniProtKB-KW"/>
</dbReference>
<dbReference type="EMBL" id="PJQY01000562">
    <property type="protein sequence ID" value="PQQ09934.1"/>
    <property type="molecule type" value="Genomic_DNA"/>
</dbReference>
<dbReference type="PANTHER" id="PTHR46502">
    <property type="entry name" value="C2 DOMAIN-CONTAINING"/>
    <property type="match status" value="1"/>
</dbReference>